<dbReference type="VEuPathDB" id="CryptoDB:Cvel_1117"/>
<dbReference type="AlphaFoldDB" id="A0A0G4HKA2"/>
<accession>A0A0G4HKA2</accession>
<proteinExistence type="predicted"/>
<gene>
    <name evidence="2" type="ORF">Cvel_1117</name>
</gene>
<evidence type="ECO:0000313" key="2">
    <source>
        <dbReference type="EMBL" id="CEM44497.1"/>
    </source>
</evidence>
<name>A0A0G4HKA2_9ALVE</name>
<feature type="region of interest" description="Disordered" evidence="1">
    <location>
        <begin position="64"/>
        <end position="88"/>
    </location>
</feature>
<dbReference type="EMBL" id="CDMZ01002938">
    <property type="protein sequence ID" value="CEM44497.1"/>
    <property type="molecule type" value="Genomic_DNA"/>
</dbReference>
<protein>
    <submittedName>
        <fullName evidence="2">Uncharacterized protein</fullName>
    </submittedName>
</protein>
<organism evidence="2">
    <name type="scientific">Chromera velia CCMP2878</name>
    <dbReference type="NCBI Taxonomy" id="1169474"/>
    <lineage>
        <taxon>Eukaryota</taxon>
        <taxon>Sar</taxon>
        <taxon>Alveolata</taxon>
        <taxon>Colpodellida</taxon>
        <taxon>Chromeraceae</taxon>
        <taxon>Chromera</taxon>
    </lineage>
</organism>
<reference evidence="2" key="1">
    <citation type="submission" date="2014-11" db="EMBL/GenBank/DDBJ databases">
        <authorList>
            <person name="Otto D Thomas"/>
            <person name="Naeem Raeece"/>
        </authorList>
    </citation>
    <scope>NUCLEOTIDE SEQUENCE</scope>
</reference>
<feature type="compositionally biased region" description="Low complexity" evidence="1">
    <location>
        <begin position="65"/>
        <end position="77"/>
    </location>
</feature>
<evidence type="ECO:0000256" key="1">
    <source>
        <dbReference type="SAM" id="MobiDB-lite"/>
    </source>
</evidence>
<sequence>MGKKEQYAEPYRDKGYDFTPLVNSVDGALEKDAEMFLKKVAHLVSLKWDRTYGQVCAYMKARIHASSAPQSSQQVPAGHKGRAEKSEC</sequence>